<reference evidence="5 6" key="1">
    <citation type="submission" date="2024-09" db="EMBL/GenBank/DDBJ databases">
        <authorList>
            <person name="Sun Q."/>
            <person name="Mori K."/>
        </authorList>
    </citation>
    <scope>NUCLEOTIDE SEQUENCE [LARGE SCALE GENOMIC DNA]</scope>
    <source>
        <strain evidence="5 6">ATCC 51272</strain>
    </source>
</reference>
<accession>A0ABV5ZHY8</accession>
<dbReference type="Gene3D" id="2.60.120.10">
    <property type="entry name" value="Jelly Rolls"/>
    <property type="match status" value="1"/>
</dbReference>
<proteinExistence type="predicted"/>
<dbReference type="InterPro" id="IPR018490">
    <property type="entry name" value="cNMP-bd_dom_sf"/>
</dbReference>
<dbReference type="InterPro" id="IPR012318">
    <property type="entry name" value="HTH_CRP"/>
</dbReference>
<evidence type="ECO:0000259" key="4">
    <source>
        <dbReference type="PROSITE" id="PS50042"/>
    </source>
</evidence>
<comment type="caution">
    <text evidence="5">The sequence shown here is derived from an EMBL/GenBank/DDBJ whole genome shotgun (WGS) entry which is preliminary data.</text>
</comment>
<dbReference type="SUPFAM" id="SSF51206">
    <property type="entry name" value="cAMP-binding domain-like"/>
    <property type="match status" value="1"/>
</dbReference>
<sequence>MENLGLYTKLTSQPLFTGMSRDELERIVTQTRFDFIKAAPGRPIVAEGDRCGRLLLLVDGLMEAVTTADDRGYAVSEQLRAPFTLQPELVFGLSQRHTSTFAALTPCSLISIDKNETLRLTASSLILRLNLLNLLSTALQKQRHTPWRSLPHDLDHRVRRFFADHCLYPGGPKVFHIKMRRLAAELNDTRLRVSQVLNALQADGLLTLGRSRIVVPSMEALMG</sequence>
<dbReference type="InterPro" id="IPR036390">
    <property type="entry name" value="WH_DNA-bd_sf"/>
</dbReference>
<dbReference type="Pfam" id="PF13545">
    <property type="entry name" value="HTH_Crp_2"/>
    <property type="match status" value="1"/>
</dbReference>
<evidence type="ECO:0000313" key="6">
    <source>
        <dbReference type="Proteomes" id="UP001589688"/>
    </source>
</evidence>
<keyword evidence="3" id="KW-0804">Transcription</keyword>
<evidence type="ECO:0000313" key="5">
    <source>
        <dbReference type="EMBL" id="MFB9896993.1"/>
    </source>
</evidence>
<feature type="domain" description="Cyclic nucleotide-binding" evidence="4">
    <location>
        <begin position="15"/>
        <end position="120"/>
    </location>
</feature>
<dbReference type="SUPFAM" id="SSF46785">
    <property type="entry name" value="Winged helix' DNA-binding domain"/>
    <property type="match status" value="1"/>
</dbReference>
<dbReference type="Proteomes" id="UP001589688">
    <property type="component" value="Unassembled WGS sequence"/>
</dbReference>
<organism evidence="5 6">
    <name type="scientific">Hallella seregens ATCC 51272</name>
    <dbReference type="NCBI Taxonomy" id="1336250"/>
    <lineage>
        <taxon>Bacteria</taxon>
        <taxon>Pseudomonadati</taxon>
        <taxon>Bacteroidota</taxon>
        <taxon>Bacteroidia</taxon>
        <taxon>Bacteroidales</taxon>
        <taxon>Prevotellaceae</taxon>
        <taxon>Hallella</taxon>
    </lineage>
</organism>
<evidence type="ECO:0000256" key="1">
    <source>
        <dbReference type="ARBA" id="ARBA00023015"/>
    </source>
</evidence>
<evidence type="ECO:0000256" key="3">
    <source>
        <dbReference type="ARBA" id="ARBA00023163"/>
    </source>
</evidence>
<keyword evidence="6" id="KW-1185">Reference proteome</keyword>
<gene>
    <name evidence="5" type="ORF">ACFFK8_03980</name>
</gene>
<protein>
    <submittedName>
        <fullName evidence="5">Crp/Fnr family transcriptional regulator</fullName>
    </submittedName>
</protein>
<dbReference type="EMBL" id="JBHLZF010000001">
    <property type="protein sequence ID" value="MFB9896993.1"/>
    <property type="molecule type" value="Genomic_DNA"/>
</dbReference>
<dbReference type="PROSITE" id="PS50042">
    <property type="entry name" value="CNMP_BINDING_3"/>
    <property type="match status" value="1"/>
</dbReference>
<keyword evidence="1" id="KW-0805">Transcription regulation</keyword>
<evidence type="ECO:0000256" key="2">
    <source>
        <dbReference type="ARBA" id="ARBA00023125"/>
    </source>
</evidence>
<dbReference type="RefSeq" id="WP_027952824.1">
    <property type="nucleotide sequence ID" value="NZ_JADU01000036.1"/>
</dbReference>
<name>A0ABV5ZHY8_9BACT</name>
<dbReference type="InterPro" id="IPR014710">
    <property type="entry name" value="RmlC-like_jellyroll"/>
</dbReference>
<dbReference type="InterPro" id="IPR000595">
    <property type="entry name" value="cNMP-bd_dom"/>
</dbReference>
<dbReference type="CDD" id="cd00038">
    <property type="entry name" value="CAP_ED"/>
    <property type="match status" value="1"/>
</dbReference>
<keyword evidence="2" id="KW-0238">DNA-binding</keyword>